<keyword evidence="4" id="KW-0378">Hydrolase</keyword>
<evidence type="ECO:0000256" key="7">
    <source>
        <dbReference type="ARBA" id="ARBA00033210"/>
    </source>
</evidence>
<dbReference type="Pfam" id="PF00149">
    <property type="entry name" value="Metallophos"/>
    <property type="match status" value="1"/>
</dbReference>
<dbReference type="HOGENOM" id="CLU_056184_2_0_7"/>
<dbReference type="GO" id="GO:0005737">
    <property type="term" value="C:cytoplasm"/>
    <property type="evidence" value="ECO:0007669"/>
    <property type="project" value="TreeGrafter"/>
</dbReference>
<evidence type="ECO:0000256" key="8">
    <source>
        <dbReference type="ARBA" id="ARBA00049417"/>
    </source>
</evidence>
<dbReference type="Proteomes" id="UP000008633">
    <property type="component" value="Chromosome"/>
</dbReference>
<dbReference type="OrthoDB" id="9807890at2"/>
<dbReference type="GO" id="GO:0008803">
    <property type="term" value="F:bis(5'-nucleosyl)-tetraphosphatase (symmetrical) activity"/>
    <property type="evidence" value="ECO:0007669"/>
    <property type="project" value="UniProtKB-EC"/>
</dbReference>
<dbReference type="AlphaFoldDB" id="E6X086"/>
<keyword evidence="11" id="KW-1185">Reference proteome</keyword>
<feature type="domain" description="Calcineurin-like phosphoesterase" evidence="9">
    <location>
        <begin position="2"/>
        <end position="151"/>
    </location>
</feature>
<comment type="similarity">
    <text evidence="2">Belongs to the Ap4A hydrolase family.</text>
</comment>
<proteinExistence type="inferred from homology"/>
<sequence>MIWAIGDLQGCYDSFRRLLEKIDFDPQRDTLWLAGDLVNRGPKSREALEYLYPIRESLRIVLGNHDIALLAAWWGIKRSNPTLDPIFEDERHELWLEWLRRQPFVQVDLNLGYVMAHAGIPPEFGLGSSLHYNRILMRKLQSERAPEWLAAMMGKNEDHFDPLGDDTQHERYMLAGFTRMRYCYPDGRLDFDQKGPPTDKVRKKGLMPWFECPVRKRVDEKILFGHWSTLGYFENDEVCCLDSGCLWKGKLTARRLDMKEGEIVQVECPGGIEPE</sequence>
<dbReference type="PANTHER" id="PTHR42850">
    <property type="entry name" value="METALLOPHOSPHOESTERASE"/>
    <property type="match status" value="1"/>
</dbReference>
<dbReference type="InterPro" id="IPR029052">
    <property type="entry name" value="Metallo-depent_PP-like"/>
</dbReference>
<evidence type="ECO:0000256" key="4">
    <source>
        <dbReference type="ARBA" id="ARBA00022801"/>
    </source>
</evidence>
<comment type="function">
    <text evidence="1">Hydrolyzes diadenosine 5',5'''-P1,P4-tetraphosphate to yield ADP.</text>
</comment>
<accession>E6X086</accession>
<dbReference type="RefSeq" id="WP_013553371.1">
    <property type="nucleotide sequence ID" value="NC_014935.1"/>
</dbReference>
<dbReference type="KEGG" id="nsa:Nitsa_0405"/>
<evidence type="ECO:0000256" key="1">
    <source>
        <dbReference type="ARBA" id="ARBA00003413"/>
    </source>
</evidence>
<dbReference type="InterPro" id="IPR004617">
    <property type="entry name" value="ApaH"/>
</dbReference>
<evidence type="ECO:0000259" key="9">
    <source>
        <dbReference type="Pfam" id="PF00149"/>
    </source>
</evidence>
<comment type="catalytic activity">
    <reaction evidence="8">
        <text>P(1),P(4)-bis(5'-adenosyl) tetraphosphate + H2O = 2 ADP + 2 H(+)</text>
        <dbReference type="Rhea" id="RHEA:24252"/>
        <dbReference type="ChEBI" id="CHEBI:15377"/>
        <dbReference type="ChEBI" id="CHEBI:15378"/>
        <dbReference type="ChEBI" id="CHEBI:58141"/>
        <dbReference type="ChEBI" id="CHEBI:456216"/>
        <dbReference type="EC" id="3.6.1.41"/>
    </reaction>
</comment>
<evidence type="ECO:0000256" key="5">
    <source>
        <dbReference type="ARBA" id="ARBA00031248"/>
    </source>
</evidence>
<evidence type="ECO:0000313" key="10">
    <source>
        <dbReference type="EMBL" id="ADV45675.1"/>
    </source>
</evidence>
<dbReference type="NCBIfam" id="NF001204">
    <property type="entry name" value="PRK00166.1"/>
    <property type="match status" value="1"/>
</dbReference>
<reference evidence="11" key="2">
    <citation type="submission" date="2011-01" db="EMBL/GenBank/DDBJ databases">
        <title>The complete genome of Nitratifractor salsuginis DSM 16511.</title>
        <authorList>
            <consortium name="US DOE Joint Genome Institute (JGI-PGF)"/>
            <person name="Lucas S."/>
            <person name="Copeland A."/>
            <person name="Lapidus A."/>
            <person name="Bruce D."/>
            <person name="Goodwin L."/>
            <person name="Pitluck S."/>
            <person name="Kyrpides N."/>
            <person name="Mavromatis K."/>
            <person name="Ivanova N."/>
            <person name="Mikhailova N."/>
            <person name="Zeytun A."/>
            <person name="Detter J.C."/>
            <person name="Tapia R."/>
            <person name="Han C."/>
            <person name="Land M."/>
            <person name="Hauser L."/>
            <person name="Markowitz V."/>
            <person name="Cheng J.-F."/>
            <person name="Hugenholtz P."/>
            <person name="Woyke T."/>
            <person name="Wu D."/>
            <person name="Tindall B."/>
            <person name="Schuetze A."/>
            <person name="Brambilla E."/>
            <person name="Klenk H.-P."/>
            <person name="Eisen J.A."/>
        </authorList>
    </citation>
    <scope>NUCLEOTIDE SEQUENCE [LARGE SCALE GENOMIC DNA]</scope>
    <source>
        <strain evidence="11">DSM 16511 / JCM 12458 / E9I37-1</strain>
    </source>
</reference>
<organism evidence="10 11">
    <name type="scientific">Nitratifractor salsuginis (strain DSM 16511 / JCM 12458 / E9I37-1)</name>
    <dbReference type="NCBI Taxonomy" id="749222"/>
    <lineage>
        <taxon>Bacteria</taxon>
        <taxon>Pseudomonadati</taxon>
        <taxon>Campylobacterota</taxon>
        <taxon>Epsilonproteobacteria</taxon>
        <taxon>Campylobacterales</taxon>
        <taxon>Sulfurovaceae</taxon>
        <taxon>Nitratifractor</taxon>
    </lineage>
</organism>
<dbReference type="GO" id="GO:0016791">
    <property type="term" value="F:phosphatase activity"/>
    <property type="evidence" value="ECO:0007669"/>
    <property type="project" value="TreeGrafter"/>
</dbReference>
<gene>
    <name evidence="10" type="ordered locus">Nitsa_0405</name>
</gene>
<reference evidence="10 11" key="1">
    <citation type="journal article" date="2011" name="Stand. Genomic Sci.">
        <title>Complete genome sequence of Nitratifractor salsuginis type strain (E9I37-1).</title>
        <authorList>
            <person name="Anderson I."/>
            <person name="Sikorski J."/>
            <person name="Zeytun A."/>
            <person name="Nolan M."/>
            <person name="Lapidus A."/>
            <person name="Lucas S."/>
            <person name="Hammon N."/>
            <person name="Deshpande S."/>
            <person name="Cheng J.F."/>
            <person name="Tapia R."/>
            <person name="Han C."/>
            <person name="Goodwin L."/>
            <person name="Pitluck S."/>
            <person name="Liolios K."/>
            <person name="Pagani I."/>
            <person name="Ivanova N."/>
            <person name="Huntemann M."/>
            <person name="Mavromatis K."/>
            <person name="Ovchinikova G."/>
            <person name="Pati A."/>
            <person name="Chen A."/>
            <person name="Palaniappan K."/>
            <person name="Land M."/>
            <person name="Hauser L."/>
            <person name="Brambilla E.M."/>
            <person name="Ngatchou-Djao O.D."/>
            <person name="Rohde M."/>
            <person name="Tindall B.J."/>
            <person name="Goker M."/>
            <person name="Detter J.C."/>
            <person name="Woyke T."/>
            <person name="Bristow J."/>
            <person name="Eisen J.A."/>
            <person name="Markowitz V."/>
            <person name="Hugenholtz P."/>
            <person name="Klenk H.P."/>
            <person name="Kyrpides N.C."/>
        </authorList>
    </citation>
    <scope>NUCLEOTIDE SEQUENCE [LARGE SCALE GENOMIC DNA]</scope>
    <source>
        <strain evidence="11">DSM 16511 / JCM 12458 / E9I37-1</strain>
    </source>
</reference>
<dbReference type="PIRSF" id="PIRSF000903">
    <property type="entry name" value="B5n-ttraPtase_sm"/>
    <property type="match status" value="1"/>
</dbReference>
<dbReference type="InterPro" id="IPR050126">
    <property type="entry name" value="Ap4A_hydrolase"/>
</dbReference>
<dbReference type="STRING" id="749222.Nitsa_0405"/>
<evidence type="ECO:0000256" key="6">
    <source>
        <dbReference type="ARBA" id="ARBA00032248"/>
    </source>
</evidence>
<protein>
    <recommendedName>
        <fullName evidence="3">bis(5'-nucleosyl)-tetraphosphatase (symmetrical)</fullName>
        <ecNumber evidence="3">3.6.1.41</ecNumber>
    </recommendedName>
    <alternativeName>
        <fullName evidence="6">Ap4A hydrolase</fullName>
    </alternativeName>
    <alternativeName>
        <fullName evidence="5">Diadenosine 5',5'''-P1,P4-tetraphosphate pyrophosphohydrolase</fullName>
    </alternativeName>
    <alternativeName>
        <fullName evidence="7">Diadenosine tetraphosphatase</fullName>
    </alternativeName>
</protein>
<dbReference type="EC" id="3.6.1.41" evidence="3"/>
<dbReference type="InterPro" id="IPR004843">
    <property type="entry name" value="Calcineurin-like_PHP"/>
</dbReference>
<dbReference type="EMBL" id="CP002452">
    <property type="protein sequence ID" value="ADV45675.1"/>
    <property type="molecule type" value="Genomic_DNA"/>
</dbReference>
<dbReference type="SUPFAM" id="SSF56300">
    <property type="entry name" value="Metallo-dependent phosphatases"/>
    <property type="match status" value="1"/>
</dbReference>
<dbReference type="eggNOG" id="COG0639">
    <property type="taxonomic scope" value="Bacteria"/>
</dbReference>
<dbReference type="GO" id="GO:0110154">
    <property type="term" value="P:RNA decapping"/>
    <property type="evidence" value="ECO:0007669"/>
    <property type="project" value="TreeGrafter"/>
</dbReference>
<evidence type="ECO:0000256" key="3">
    <source>
        <dbReference type="ARBA" id="ARBA00012506"/>
    </source>
</evidence>
<evidence type="ECO:0000256" key="2">
    <source>
        <dbReference type="ARBA" id="ARBA00005419"/>
    </source>
</evidence>
<dbReference type="PANTHER" id="PTHR42850:SF11">
    <property type="entry name" value="BIS(5'-NUCLEOSYL)-TETRAPHOSPHATASE [SYMMETRICAL]"/>
    <property type="match status" value="1"/>
</dbReference>
<name>E6X086_NITSE</name>
<dbReference type="Gene3D" id="3.60.21.10">
    <property type="match status" value="1"/>
</dbReference>
<evidence type="ECO:0000313" key="11">
    <source>
        <dbReference type="Proteomes" id="UP000008633"/>
    </source>
</evidence>